<dbReference type="PROSITE" id="PS50096">
    <property type="entry name" value="IQ"/>
    <property type="match status" value="5"/>
</dbReference>
<keyword evidence="4" id="KW-0112">Calmodulin-binding</keyword>
<dbReference type="Pfam" id="PF00307">
    <property type="entry name" value="CH"/>
    <property type="match status" value="2"/>
</dbReference>
<reference evidence="7" key="1">
    <citation type="journal article" date="2021" name="Sci. Rep.">
        <title>Diploid genomic architecture of Nitzschia inconspicua, an elite biomass production diatom.</title>
        <authorList>
            <person name="Oliver A."/>
            <person name="Podell S."/>
            <person name="Pinowska A."/>
            <person name="Traller J.C."/>
            <person name="Smith S.R."/>
            <person name="McClure R."/>
            <person name="Beliaev A."/>
            <person name="Bohutskyi P."/>
            <person name="Hill E.A."/>
            <person name="Rabines A."/>
            <person name="Zheng H."/>
            <person name="Allen L.Z."/>
            <person name="Kuo A."/>
            <person name="Grigoriev I.V."/>
            <person name="Allen A.E."/>
            <person name="Hazlebeck D."/>
            <person name="Allen E.E."/>
        </authorList>
    </citation>
    <scope>NUCLEOTIDE SEQUENCE</scope>
    <source>
        <strain evidence="7">Hildebrandi</strain>
    </source>
</reference>
<evidence type="ECO:0000256" key="3">
    <source>
        <dbReference type="ARBA" id="ARBA00022737"/>
    </source>
</evidence>
<proteinExistence type="predicted"/>
<evidence type="ECO:0000313" key="8">
    <source>
        <dbReference type="Proteomes" id="UP000693970"/>
    </source>
</evidence>
<feature type="compositionally biased region" description="Polar residues" evidence="5">
    <location>
        <begin position="163"/>
        <end position="175"/>
    </location>
</feature>
<dbReference type="OrthoDB" id="2148418at2759"/>
<dbReference type="Proteomes" id="UP000693970">
    <property type="component" value="Unassembled WGS sequence"/>
</dbReference>
<dbReference type="GO" id="GO:0005516">
    <property type="term" value="F:calmodulin binding"/>
    <property type="evidence" value="ECO:0007669"/>
    <property type="project" value="UniProtKB-KW"/>
</dbReference>
<dbReference type="SMART" id="SM00015">
    <property type="entry name" value="IQ"/>
    <property type="match status" value="11"/>
</dbReference>
<dbReference type="PANTHER" id="PTHR22706">
    <property type="entry name" value="ASSEMBLY FACTOR FOR SPINDLE MICROTUBULES"/>
    <property type="match status" value="1"/>
</dbReference>
<dbReference type="GO" id="GO:0007051">
    <property type="term" value="P:spindle organization"/>
    <property type="evidence" value="ECO:0007669"/>
    <property type="project" value="TreeGrafter"/>
</dbReference>
<sequence>MTTTLSYCELFRSSNLVQEHPTSNINMQRIKDEVNELGNDITSICNRFAKIQSILDEELQDNGENATPPPPVPEDHHDDDEVLSSSVSFGTDNDDSLQSSPPPGVLWNALNLACTTGMSTTGLVILSPEAASILHSWSSRKKRQSMEEINNSPNIYRTKDSDVNGNESPTIPTTLDRSRPSAKKPSGQIDNDLLDDTNPNFVSTKTTTGGIIDNKNVETLSKGGVAIHLTKMFSPNEKQEAQREMPRKNRSETTIPLATSLPPSLLSKLNTNRQLTAPRDSYKNGFSRHQKKMKAPVCPAAKTERIVAHQKPTKSASVPTGFSFSGNQIDTVSVQPTTSPIPDDWATQKCESFTVWLNHTFNPEEDGFLKGTTSASGLRDLLNHEQLDQVRSKAKKLFRGEKMQSSREILLREISEGKLAIREDRDVTANIDLRKQLAALLLSYNTPWLRIGLEVMFDETIDCEPAPISAKDPKIYLGRMKVALEDFINVRFLSDKTTLSKFTKGRCNVPSGIFEKQYKAQMRCLVLSRLMILVFFLDMAKSENLLDKVPTLFAVSSGVKSSGDILVAICRACLSAEGDVVKHLFRIGLEVVYRQNPVDEVNFEVLNLATDLCDGVLLTRLSEIVADSPFKANMEALRLPAVSRRRKIFNVELALSKFRDHGVVIPDFINAHHIVDSNRQMVLALIWYIISHCCITKLLKKEMVEQEIQDVIRSSEARSRVACRSGLLANNTTPQYLESLEEPNSSSEHVLKKLLLRWSQAVCGSFGLQICDWTTSFADGRAFCLLIHYYHPALLPLNDISEVNNMISSDVILESKRLNWLKASEAIKELGGIPAKLPFADANSPPDEHSMLLCLSYLCSRLCNRRRYWVYSYCNHAITVVQKAWRFHFIRERFMRLRNSAVAIQSWFRVIDAKKKAGSNRRNKAAISLQRTWRGFLQQVRFQLEILDIICTQSCARRYFARKRYIAQCRGACVVQRFFRCTVARKQLVMRKLAPNSLLNYSAVAIQTFFRERSTRLKFSRLREASVRVQKIWRGRQKEAAVSLQCLFRCKRAERHLSQLVGFKRIREKQSLAALTIQALARGVLSRATLARINENAVRIQCLWRCYVAQNKYLLGLLEFKSAVVIQATFRMYIQRDDYMVVKYAAHTIQRYTRGLFTRMEVAMKHFAAGEIQRIWRGTFRMKFARRTFEEMRILCWADLCYRQRKSLVIQYADKRYQWRKRLHAAAEVNQNTYPFYSLLQRIQLLSKGMTLCQSLFRGWQVRKVRNKKMVQLAQRIYKEWVRAKNNPNLRLGNRTDRALHILQTSQSLTKIMDAVKALEASTCLSVVCCHVFTEANAAGILLHLIQSCNRSVPHMKLKEHILLTLENVSRYSSLVGSIAHYKYAEVLLDNVQFFRDNDGIFSPAVSLLYRISLANPYICSTHDYLKRLKEVFRVVSQRNPRKTRVDFEFEAQNDTMKKRFHFNRDYSISLLGKMIQKFSD</sequence>
<feature type="region of interest" description="Disordered" evidence="5">
    <location>
        <begin position="61"/>
        <end position="102"/>
    </location>
</feature>
<feature type="region of interest" description="Disordered" evidence="5">
    <location>
        <begin position="277"/>
        <end position="299"/>
    </location>
</feature>
<dbReference type="GO" id="GO:0005737">
    <property type="term" value="C:cytoplasm"/>
    <property type="evidence" value="ECO:0007669"/>
    <property type="project" value="UniProtKB-SubCell"/>
</dbReference>
<feature type="region of interest" description="Disordered" evidence="5">
    <location>
        <begin position="138"/>
        <end position="198"/>
    </location>
</feature>
<dbReference type="Pfam" id="PF00612">
    <property type="entry name" value="IQ"/>
    <property type="match status" value="4"/>
</dbReference>
<gene>
    <name evidence="7" type="ORF">IV203_002299</name>
</gene>
<comment type="subcellular location">
    <subcellularLocation>
        <location evidence="1">Cytoplasm</location>
    </subcellularLocation>
</comment>
<evidence type="ECO:0000256" key="1">
    <source>
        <dbReference type="ARBA" id="ARBA00004496"/>
    </source>
</evidence>
<keyword evidence="3" id="KW-0677">Repeat</keyword>
<dbReference type="SMART" id="SM00033">
    <property type="entry name" value="CH"/>
    <property type="match status" value="2"/>
</dbReference>
<dbReference type="InterPro" id="IPR001715">
    <property type="entry name" value="CH_dom"/>
</dbReference>
<dbReference type="GO" id="GO:0000922">
    <property type="term" value="C:spindle pole"/>
    <property type="evidence" value="ECO:0007669"/>
    <property type="project" value="TreeGrafter"/>
</dbReference>
<accession>A0A9K3PSC5</accession>
<dbReference type="GO" id="GO:0000278">
    <property type="term" value="P:mitotic cell cycle"/>
    <property type="evidence" value="ECO:0007669"/>
    <property type="project" value="TreeGrafter"/>
</dbReference>
<dbReference type="InterPro" id="IPR051185">
    <property type="entry name" value="ASPM"/>
</dbReference>
<name>A0A9K3PSC5_9STRA</name>
<keyword evidence="8" id="KW-1185">Reference proteome</keyword>
<reference evidence="7" key="2">
    <citation type="submission" date="2021-04" db="EMBL/GenBank/DDBJ databases">
        <authorList>
            <person name="Podell S."/>
        </authorList>
    </citation>
    <scope>NUCLEOTIDE SEQUENCE</scope>
    <source>
        <strain evidence="7">Hildebrandi</strain>
    </source>
</reference>
<protein>
    <submittedName>
        <fullName evidence="7">IQ calmodulin-binding motif-containing protein</fullName>
    </submittedName>
</protein>
<feature type="compositionally biased region" description="Polar residues" evidence="5">
    <location>
        <begin position="83"/>
        <end position="99"/>
    </location>
</feature>
<dbReference type="EMBL" id="JAGRRH010000015">
    <property type="protein sequence ID" value="KAG7357611.1"/>
    <property type="molecule type" value="Genomic_DNA"/>
</dbReference>
<evidence type="ECO:0000256" key="4">
    <source>
        <dbReference type="ARBA" id="ARBA00022860"/>
    </source>
</evidence>
<dbReference type="CDD" id="cd21224">
    <property type="entry name" value="CH_ASPM_rpt2"/>
    <property type="match status" value="1"/>
</dbReference>
<evidence type="ECO:0000313" key="7">
    <source>
        <dbReference type="EMBL" id="KAG7357611.1"/>
    </source>
</evidence>
<dbReference type="PANTHER" id="PTHR22706:SF1">
    <property type="entry name" value="ASSEMBLY FACTOR FOR SPINDLE MICROTUBULES"/>
    <property type="match status" value="1"/>
</dbReference>
<dbReference type="CDD" id="cd21223">
    <property type="entry name" value="CH_ASPM_rpt1"/>
    <property type="match status" value="1"/>
</dbReference>
<dbReference type="InterPro" id="IPR000048">
    <property type="entry name" value="IQ_motif_EF-hand-BS"/>
</dbReference>
<dbReference type="PROSITE" id="PS50021">
    <property type="entry name" value="CH"/>
    <property type="match status" value="2"/>
</dbReference>
<evidence type="ECO:0000259" key="6">
    <source>
        <dbReference type="PROSITE" id="PS50021"/>
    </source>
</evidence>
<feature type="domain" description="Calponin-homology (CH)" evidence="6">
    <location>
        <begin position="560"/>
        <end position="694"/>
    </location>
</feature>
<evidence type="ECO:0000256" key="5">
    <source>
        <dbReference type="SAM" id="MobiDB-lite"/>
    </source>
</evidence>
<organism evidence="7 8">
    <name type="scientific">Nitzschia inconspicua</name>
    <dbReference type="NCBI Taxonomy" id="303405"/>
    <lineage>
        <taxon>Eukaryota</taxon>
        <taxon>Sar</taxon>
        <taxon>Stramenopiles</taxon>
        <taxon>Ochrophyta</taxon>
        <taxon>Bacillariophyta</taxon>
        <taxon>Bacillariophyceae</taxon>
        <taxon>Bacillariophycidae</taxon>
        <taxon>Bacillariales</taxon>
        <taxon>Bacillariaceae</taxon>
        <taxon>Nitzschia</taxon>
    </lineage>
</organism>
<evidence type="ECO:0000256" key="2">
    <source>
        <dbReference type="ARBA" id="ARBA00022490"/>
    </source>
</evidence>
<feature type="domain" description="Calponin-homology (CH)" evidence="6">
    <location>
        <begin position="749"/>
        <end position="863"/>
    </location>
</feature>
<comment type="caution">
    <text evidence="7">The sequence shown here is derived from an EMBL/GenBank/DDBJ whole genome shotgun (WGS) entry which is preliminary data.</text>
</comment>
<keyword evidence="2" id="KW-0963">Cytoplasm</keyword>
<dbReference type="GO" id="GO:0051295">
    <property type="term" value="P:establishment of meiotic spindle localization"/>
    <property type="evidence" value="ECO:0007669"/>
    <property type="project" value="TreeGrafter"/>
</dbReference>